<dbReference type="EMBL" id="JACWMY010000007">
    <property type="protein sequence ID" value="MBD1365163.1"/>
    <property type="molecule type" value="Genomic_DNA"/>
</dbReference>
<dbReference type="Pfam" id="PF13568">
    <property type="entry name" value="OMP_b-brl_2"/>
    <property type="match status" value="1"/>
</dbReference>
<protein>
    <submittedName>
        <fullName evidence="3">PorT family protein</fullName>
    </submittedName>
</protein>
<feature type="signal peptide" evidence="1">
    <location>
        <begin position="1"/>
        <end position="24"/>
    </location>
</feature>
<dbReference type="SUPFAM" id="SSF56925">
    <property type="entry name" value="OMPA-like"/>
    <property type="match status" value="1"/>
</dbReference>
<keyword evidence="1" id="KW-0732">Signal</keyword>
<reference evidence="3 4" key="1">
    <citation type="submission" date="2020-09" db="EMBL/GenBank/DDBJ databases">
        <title>Novel species of Mucilaginibacter isolated from a glacier on the Tibetan Plateau.</title>
        <authorList>
            <person name="Liu Q."/>
            <person name="Xin Y.-H."/>
        </authorList>
    </citation>
    <scope>NUCLEOTIDE SEQUENCE [LARGE SCALE GENOMIC DNA]</scope>
    <source>
        <strain evidence="3 4">ZT4R22</strain>
    </source>
</reference>
<gene>
    <name evidence="3" type="ORF">IDJ77_15210</name>
</gene>
<name>A0ABR7WSK1_9SPHI</name>
<evidence type="ECO:0000256" key="1">
    <source>
        <dbReference type="SAM" id="SignalP"/>
    </source>
</evidence>
<dbReference type="Gene3D" id="2.40.160.20">
    <property type="match status" value="1"/>
</dbReference>
<comment type="caution">
    <text evidence="3">The sequence shown here is derived from an EMBL/GenBank/DDBJ whole genome shotgun (WGS) entry which is preliminary data.</text>
</comment>
<dbReference type="InterPro" id="IPR025665">
    <property type="entry name" value="Beta-barrel_OMP_2"/>
</dbReference>
<feature type="chain" id="PRO_5047445442" evidence="1">
    <location>
        <begin position="25"/>
        <end position="236"/>
    </location>
</feature>
<sequence length="236" mass="26244">MANALKGFLILLICLFINSSTSNAQVSLGVEGGFSLNHLFTKMIGYNSTKNVTKLGATTGLIIQYKLTDNTFIETTPGFVSKKYSFARTGLLKGAFLSFENNYLQLPVTLNFVFGNKLKFFLGPGIYTAYWLSGSEYGNIPDIFSASQQADDTSDTLTLVYFKKSHRFDPTLDNRWEFGVSASCGLRYPLNEKYKIGLSVKYYQALTSRYKVNTANTYTNYNGTGTACLSLIYSLN</sequence>
<evidence type="ECO:0000259" key="2">
    <source>
        <dbReference type="Pfam" id="PF13568"/>
    </source>
</evidence>
<proteinExistence type="predicted"/>
<dbReference type="InterPro" id="IPR011250">
    <property type="entry name" value="OMP/PagP_B-barrel"/>
</dbReference>
<keyword evidence="4" id="KW-1185">Reference proteome</keyword>
<evidence type="ECO:0000313" key="4">
    <source>
        <dbReference type="Proteomes" id="UP000606600"/>
    </source>
</evidence>
<dbReference type="Proteomes" id="UP000606600">
    <property type="component" value="Unassembled WGS sequence"/>
</dbReference>
<organism evidence="3 4">
    <name type="scientific">Mucilaginibacter pankratovii</name>
    <dbReference type="NCBI Taxonomy" id="2772110"/>
    <lineage>
        <taxon>Bacteria</taxon>
        <taxon>Pseudomonadati</taxon>
        <taxon>Bacteroidota</taxon>
        <taxon>Sphingobacteriia</taxon>
        <taxon>Sphingobacteriales</taxon>
        <taxon>Sphingobacteriaceae</taxon>
        <taxon>Mucilaginibacter</taxon>
    </lineage>
</organism>
<accession>A0ABR7WSK1</accession>
<dbReference type="RefSeq" id="WP_191189821.1">
    <property type="nucleotide sequence ID" value="NZ_JACWMY010000007.1"/>
</dbReference>
<evidence type="ECO:0000313" key="3">
    <source>
        <dbReference type="EMBL" id="MBD1365163.1"/>
    </source>
</evidence>
<feature type="domain" description="Outer membrane protein beta-barrel" evidence="2">
    <location>
        <begin position="24"/>
        <end position="208"/>
    </location>
</feature>